<sequence length="213" mass="24078">MNDKAVDSSKTNQNTDLTDEMENIVDEKLKHFSLDKSDEDDTRHNSESSLIVDDDDMTDYMKNEDPYEMINLTKELAMKKRNKQRLLSTTSVDSFSETLKDYVIPHMDNQEVMDSLRNALEETEELAVDCIDSVQGTEVTPEVINKENNTSEQTRSFLASAPAFGELNTEDTSTSENIFAPEDQTSNNYAPSVPLGGRKQKYSPEKNANFPLT</sequence>
<keyword evidence="2" id="KW-1185">Reference proteome</keyword>
<protein>
    <submittedName>
        <fullName evidence="3">Uncharacterized protein LOC113469841</fullName>
    </submittedName>
</protein>
<dbReference type="RefSeq" id="XP_026683625.1">
    <property type="nucleotide sequence ID" value="XM_026827824.1"/>
</dbReference>
<feature type="compositionally biased region" description="Polar residues" evidence="1">
    <location>
        <begin position="170"/>
        <end position="190"/>
    </location>
</feature>
<evidence type="ECO:0000256" key="1">
    <source>
        <dbReference type="SAM" id="MobiDB-lite"/>
    </source>
</evidence>
<accession>A0A3Q0JA76</accession>
<dbReference type="GeneID" id="113469841"/>
<gene>
    <name evidence="3" type="primary">LOC113469841</name>
</gene>
<proteinExistence type="predicted"/>
<evidence type="ECO:0000313" key="3">
    <source>
        <dbReference type="RefSeq" id="XP_026683625.1"/>
    </source>
</evidence>
<dbReference type="Proteomes" id="UP000079169">
    <property type="component" value="Unplaced"/>
</dbReference>
<organism evidence="2 3">
    <name type="scientific">Diaphorina citri</name>
    <name type="common">Asian citrus psyllid</name>
    <dbReference type="NCBI Taxonomy" id="121845"/>
    <lineage>
        <taxon>Eukaryota</taxon>
        <taxon>Metazoa</taxon>
        <taxon>Ecdysozoa</taxon>
        <taxon>Arthropoda</taxon>
        <taxon>Hexapoda</taxon>
        <taxon>Insecta</taxon>
        <taxon>Pterygota</taxon>
        <taxon>Neoptera</taxon>
        <taxon>Paraneoptera</taxon>
        <taxon>Hemiptera</taxon>
        <taxon>Sternorrhyncha</taxon>
        <taxon>Psylloidea</taxon>
        <taxon>Psyllidae</taxon>
        <taxon>Diaphorininae</taxon>
        <taxon>Diaphorina</taxon>
    </lineage>
</organism>
<feature type="compositionally biased region" description="Basic and acidic residues" evidence="1">
    <location>
        <begin position="25"/>
        <end position="46"/>
    </location>
</feature>
<evidence type="ECO:0000313" key="2">
    <source>
        <dbReference type="Proteomes" id="UP000079169"/>
    </source>
</evidence>
<feature type="region of interest" description="Disordered" evidence="1">
    <location>
        <begin position="162"/>
        <end position="213"/>
    </location>
</feature>
<dbReference type="KEGG" id="dci:113469841"/>
<dbReference type="AlphaFoldDB" id="A0A3Q0JA76"/>
<name>A0A3Q0JA76_DIACI</name>
<dbReference type="PaxDb" id="121845-A0A3Q0JA76"/>
<feature type="region of interest" description="Disordered" evidence="1">
    <location>
        <begin position="1"/>
        <end position="59"/>
    </location>
</feature>
<reference evidence="3" key="1">
    <citation type="submission" date="2025-08" db="UniProtKB">
        <authorList>
            <consortium name="RefSeq"/>
        </authorList>
    </citation>
    <scope>IDENTIFICATION</scope>
</reference>